<reference evidence="4 5" key="1">
    <citation type="submission" date="2016-11" db="EMBL/GenBank/DDBJ databases">
        <authorList>
            <person name="Jaros S."/>
            <person name="Januszkiewicz K."/>
            <person name="Wedrychowicz H."/>
        </authorList>
    </citation>
    <scope>NUCLEOTIDE SEQUENCE [LARGE SCALE GENOMIC DNA]</scope>
    <source>
        <strain evidence="4 5">CGMCC 1.6102</strain>
    </source>
</reference>
<dbReference type="AlphaFoldDB" id="A0A1M7QTK3"/>
<keyword evidence="5" id="KW-1185">Reference proteome</keyword>
<keyword evidence="1" id="KW-0732">Signal</keyword>
<dbReference type="Pfam" id="PF05426">
    <property type="entry name" value="Alginate_lyase"/>
    <property type="match status" value="1"/>
</dbReference>
<proteinExistence type="predicted"/>
<organism evidence="4 5">
    <name type="scientific">Cyclobacterium lianum</name>
    <dbReference type="NCBI Taxonomy" id="388280"/>
    <lineage>
        <taxon>Bacteria</taxon>
        <taxon>Pseudomonadati</taxon>
        <taxon>Bacteroidota</taxon>
        <taxon>Cytophagia</taxon>
        <taxon>Cytophagales</taxon>
        <taxon>Cyclobacteriaceae</taxon>
        <taxon>Cyclobacterium</taxon>
    </lineage>
</organism>
<evidence type="ECO:0000256" key="2">
    <source>
        <dbReference type="ARBA" id="ARBA00023239"/>
    </source>
</evidence>
<name>A0A1M7QTK3_9BACT</name>
<evidence type="ECO:0000259" key="3">
    <source>
        <dbReference type="Pfam" id="PF05426"/>
    </source>
</evidence>
<dbReference type="SUPFAM" id="SSF48230">
    <property type="entry name" value="Chondroitin AC/alginate lyase"/>
    <property type="match status" value="1"/>
</dbReference>
<feature type="domain" description="Alginate lyase" evidence="3">
    <location>
        <begin position="113"/>
        <end position="234"/>
    </location>
</feature>
<evidence type="ECO:0000256" key="1">
    <source>
        <dbReference type="ARBA" id="ARBA00022729"/>
    </source>
</evidence>
<dbReference type="OrthoDB" id="222550at2"/>
<keyword evidence="2 4" id="KW-0456">Lyase</keyword>
<accession>A0A1M7QTK3</accession>
<dbReference type="InterPro" id="IPR008397">
    <property type="entry name" value="Alginate_lyase_dom"/>
</dbReference>
<dbReference type="Gene3D" id="1.50.10.100">
    <property type="entry name" value="Chondroitin AC/alginate lyase"/>
    <property type="match status" value="1"/>
</dbReference>
<dbReference type="InterPro" id="IPR008929">
    <property type="entry name" value="Chondroitin_lyas"/>
</dbReference>
<evidence type="ECO:0000313" key="5">
    <source>
        <dbReference type="Proteomes" id="UP000184513"/>
    </source>
</evidence>
<dbReference type="STRING" id="388280.SAMN04488057_12510"/>
<evidence type="ECO:0000313" key="4">
    <source>
        <dbReference type="EMBL" id="SHN35152.1"/>
    </source>
</evidence>
<dbReference type="GO" id="GO:0042597">
    <property type="term" value="C:periplasmic space"/>
    <property type="evidence" value="ECO:0007669"/>
    <property type="project" value="InterPro"/>
</dbReference>
<protein>
    <submittedName>
        <fullName evidence="4">Alginate lyase</fullName>
    </submittedName>
</protein>
<gene>
    <name evidence="4" type="ORF">SAMN04488057_12510</name>
</gene>
<sequence length="420" mass="47469">MDFMHHRPITCLWFTQITILLLFGNLSQSALAQAENRGPIGVLVSPAELAVIKDKSREGIAPYQQNLEEFLHFIDSLMESSSGWQELSGEVIVHDRSSSDPIQLSSTGGKLAYGTALAWHLTGEEKYAEKSRSLILDLTDTYGYRNDGEDSFHWGAQGILNLARGGTPYMYAADLLESWSGWSQKDKLQYQIWLRDIMYPKVAWASRRRKNNWGVAGSFSSALIAWYLRDHPDWELKEISPREQILSPEAAFESHNQYQIGRMLTSDEWKMDGKVELWGILPNGAIPEEIRRGDDPIDGDYLPTAGSGTHYTMTFIEHLTAHAEFLRRLGDTSLYDHISRDGSGSLLQAYLFVVENPIKSHCFTPNRINALYFAYDYYQHPALLAALQECGPGNISGQRLALFGRLTRPVAERGNKYPTQ</sequence>
<dbReference type="RefSeq" id="WP_073098283.1">
    <property type="nucleotide sequence ID" value="NZ_FRCY01000025.1"/>
</dbReference>
<dbReference type="GO" id="GO:0016829">
    <property type="term" value="F:lyase activity"/>
    <property type="evidence" value="ECO:0007669"/>
    <property type="project" value="UniProtKB-KW"/>
</dbReference>
<dbReference type="EMBL" id="FRCY01000025">
    <property type="protein sequence ID" value="SHN35152.1"/>
    <property type="molecule type" value="Genomic_DNA"/>
</dbReference>
<dbReference type="Proteomes" id="UP000184513">
    <property type="component" value="Unassembled WGS sequence"/>
</dbReference>